<evidence type="ECO:0000313" key="1">
    <source>
        <dbReference type="EMBL" id="SFP67832.1"/>
    </source>
</evidence>
<dbReference type="AlphaFoldDB" id="A0A1I5SAV2"/>
<organism evidence="1 2">
    <name type="scientific">Amycolatopsis arida</name>
    <dbReference type="NCBI Taxonomy" id="587909"/>
    <lineage>
        <taxon>Bacteria</taxon>
        <taxon>Bacillati</taxon>
        <taxon>Actinomycetota</taxon>
        <taxon>Actinomycetes</taxon>
        <taxon>Pseudonocardiales</taxon>
        <taxon>Pseudonocardiaceae</taxon>
        <taxon>Amycolatopsis</taxon>
    </lineage>
</organism>
<proteinExistence type="predicted"/>
<dbReference type="EMBL" id="FOWW01000003">
    <property type="protein sequence ID" value="SFP67832.1"/>
    <property type="molecule type" value="Genomic_DNA"/>
</dbReference>
<gene>
    <name evidence="1" type="ORF">SAMN05421810_10375</name>
</gene>
<dbReference type="Proteomes" id="UP000198727">
    <property type="component" value="Unassembled WGS sequence"/>
</dbReference>
<evidence type="ECO:0000313" key="2">
    <source>
        <dbReference type="Proteomes" id="UP000198727"/>
    </source>
</evidence>
<keyword evidence="2" id="KW-1185">Reference proteome</keyword>
<sequence length="99" mass="10984">MAVRLNIDAHRNAKSRIAAAAADPGPTCGSVARLRDRFGLSLRRISFRNSGDSWLEDLDDERRQLAARAQAAWQARPMLFDDQGDLRLLLRGQAVARGI</sequence>
<protein>
    <submittedName>
        <fullName evidence="1">Uncharacterized protein</fullName>
    </submittedName>
</protein>
<accession>A0A1I5SAV2</accession>
<name>A0A1I5SAV2_9PSEU</name>
<reference evidence="2" key="1">
    <citation type="submission" date="2016-10" db="EMBL/GenBank/DDBJ databases">
        <authorList>
            <person name="Varghese N."/>
            <person name="Submissions S."/>
        </authorList>
    </citation>
    <scope>NUCLEOTIDE SEQUENCE [LARGE SCALE GENOMIC DNA]</scope>
    <source>
        <strain evidence="2">CGMCC 4.5579</strain>
    </source>
</reference>